<dbReference type="PATRIC" id="fig|76936.10.peg.1037"/>
<dbReference type="OrthoDB" id="2932746at2"/>
<name>A0A099UDW5_9HELI</name>
<dbReference type="RefSeq" id="WP_034343182.1">
    <property type="nucleotide sequence ID" value="NZ_CAOMJD010000032.1"/>
</dbReference>
<dbReference type="KEGG" id="hty:BN2458_PEG1062"/>
<evidence type="ECO:0000313" key="2">
    <source>
        <dbReference type="EMBL" id="TLD77967.1"/>
    </source>
</evidence>
<organism evidence="1 4">
    <name type="scientific">Helicobacter typhlonius</name>
    <dbReference type="NCBI Taxonomy" id="76936"/>
    <lineage>
        <taxon>Bacteria</taxon>
        <taxon>Pseudomonadati</taxon>
        <taxon>Campylobacterota</taxon>
        <taxon>Epsilonproteobacteria</taxon>
        <taxon>Campylobacterales</taxon>
        <taxon>Helicobacteraceae</taxon>
        <taxon>Helicobacter</taxon>
    </lineage>
</organism>
<proteinExistence type="predicted"/>
<evidence type="ECO:0000313" key="3">
    <source>
        <dbReference type="Proteomes" id="UP000029925"/>
    </source>
</evidence>
<reference evidence="1" key="3">
    <citation type="submission" date="2015-11" db="EMBL/GenBank/DDBJ databases">
        <authorList>
            <person name="Zhang Y."/>
            <person name="Guo Z."/>
        </authorList>
    </citation>
    <scope>NUCLEOTIDE SEQUENCE</scope>
    <source>
        <strain evidence="1">1</strain>
    </source>
</reference>
<reference evidence="2 3" key="1">
    <citation type="journal article" date="2014" name="Genome Announc.">
        <title>Draft genome sequences of eight enterohepatic helicobacter species isolated from both laboratory and wild rodents.</title>
        <authorList>
            <person name="Sheh A."/>
            <person name="Shen Z."/>
            <person name="Fox J.G."/>
        </authorList>
    </citation>
    <scope>NUCLEOTIDE SEQUENCE [LARGE SCALE GENOMIC DNA]</scope>
    <source>
        <strain evidence="2 3">MIT 98-6810</strain>
    </source>
</reference>
<gene>
    <name evidence="1" type="ORF">BN2458_PEG1062</name>
    <name evidence="2" type="ORF">LS75_008300</name>
</gene>
<sequence length="241" mass="28320">MAKIDKSISKELESYFKALAKAKGFKTYSNWILYKRNGDDFISVHYELLHRRPDTYHTGIWSVEIKGYEMDRLYWEITEAEECLTYKSDALRANGSFVVSSENIGAEKSFYVIPCKKPFDEAQITTIKEKLPLMLEYIQSCIDTFYATYRNFDEYVQHLQDQNEKNLRYKVFSLLAKGDILSVLNIAQEQAAIEKQELGKNEIGFWGMLLNFLHKNGEKTNLSLAERFKMRFKNLTYVERM</sequence>
<dbReference type="EMBL" id="JRPF02000012">
    <property type="protein sequence ID" value="TLD77967.1"/>
    <property type="molecule type" value="Genomic_DNA"/>
</dbReference>
<reference evidence="4" key="2">
    <citation type="submission" date="2015-11" db="EMBL/GenBank/DDBJ databases">
        <authorList>
            <person name="Anvar S.Y."/>
        </authorList>
    </citation>
    <scope>NUCLEOTIDE SEQUENCE [LARGE SCALE GENOMIC DNA]</scope>
</reference>
<dbReference type="GeneID" id="78151281"/>
<dbReference type="Proteomes" id="UP000029925">
    <property type="component" value="Unassembled WGS sequence"/>
</dbReference>
<protein>
    <submittedName>
        <fullName evidence="1">Uncharacterized protein</fullName>
    </submittedName>
</protein>
<evidence type="ECO:0000313" key="4">
    <source>
        <dbReference type="Proteomes" id="UP000064525"/>
    </source>
</evidence>
<evidence type="ECO:0000313" key="1">
    <source>
        <dbReference type="EMBL" id="CUU39947.1"/>
    </source>
</evidence>
<dbReference type="STRING" id="76936.BN2458_PEG1062"/>
<dbReference type="EMBL" id="LN907858">
    <property type="protein sequence ID" value="CUU39947.1"/>
    <property type="molecule type" value="Genomic_DNA"/>
</dbReference>
<dbReference type="AlphaFoldDB" id="A0A099UDW5"/>
<dbReference type="Proteomes" id="UP000064525">
    <property type="component" value="Chromosome I"/>
</dbReference>
<accession>A0A099UDW5</accession>
<keyword evidence="3" id="KW-1185">Reference proteome</keyword>